<dbReference type="CDD" id="cd03801">
    <property type="entry name" value="GT4_PimA-like"/>
    <property type="match status" value="1"/>
</dbReference>
<organism evidence="2 3">
    <name type="scientific">Thermus scotoductus</name>
    <dbReference type="NCBI Taxonomy" id="37636"/>
    <lineage>
        <taxon>Bacteria</taxon>
        <taxon>Thermotogati</taxon>
        <taxon>Deinococcota</taxon>
        <taxon>Deinococci</taxon>
        <taxon>Thermales</taxon>
        <taxon>Thermaceae</taxon>
        <taxon>Thermus</taxon>
    </lineage>
</organism>
<dbReference type="InterPro" id="IPR001296">
    <property type="entry name" value="Glyco_trans_1"/>
</dbReference>
<dbReference type="EMBL" id="PELY01000199">
    <property type="protein sequence ID" value="RTH25896.1"/>
    <property type="molecule type" value="Genomic_DNA"/>
</dbReference>
<evidence type="ECO:0000313" key="3">
    <source>
        <dbReference type="Proteomes" id="UP000287306"/>
    </source>
</evidence>
<dbReference type="PANTHER" id="PTHR45947">
    <property type="entry name" value="SULFOQUINOVOSYL TRANSFERASE SQD2"/>
    <property type="match status" value="1"/>
</dbReference>
<sequence length="366" mass="41526">MKKVAILTNIVAPYRVCVYRQLGEEFEIAILISGSEGNRKNWDQAQEKLGDIRLKRVWGFSLAIPQRGKRGVFDYWYLHINPGYLTELVRFAPDAVISNEMGFRSLMALLYARVFRRPLWVWWGGTLHTERAIGPVKALWRKVFARLVPRWISYGKTSTEYLIHLGVPRERILEIQNCVDEKLFAKPVPPAFTFSPKPVLLYVGQLIERKGVDLLLESAARVQNKGYAFTLVLVGDGPEKERLERKALTLGLRDLHFLPSRKPEEMPAVYRSADALIFPTLEDVWGLVVNEALWSGIPVISSIYAGCTPEIVPLENRFDPLNPEDFDAALERAIKGELAPPDTSVLLTCEEVGKMIVGDIQRLLSQ</sequence>
<dbReference type="Pfam" id="PF00534">
    <property type="entry name" value="Glycos_transf_1"/>
    <property type="match status" value="1"/>
</dbReference>
<dbReference type="Gene3D" id="3.40.50.2000">
    <property type="entry name" value="Glycogen Phosphorylase B"/>
    <property type="match status" value="2"/>
</dbReference>
<dbReference type="InterPro" id="IPR050194">
    <property type="entry name" value="Glycosyltransferase_grp1"/>
</dbReference>
<keyword evidence="2" id="KW-0808">Transferase</keyword>
<name>A0A430RXY5_THESC</name>
<dbReference type="Proteomes" id="UP000287306">
    <property type="component" value="Unassembled WGS sequence"/>
</dbReference>
<dbReference type="SUPFAM" id="SSF53756">
    <property type="entry name" value="UDP-Glycosyltransferase/glycogen phosphorylase"/>
    <property type="match status" value="1"/>
</dbReference>
<dbReference type="AlphaFoldDB" id="A0A430RXY5"/>
<reference evidence="2 3" key="1">
    <citation type="journal article" date="2019" name="Extremophiles">
        <title>Biogeography of thermophiles and predominance of Thermus scotoductus in domestic water heaters.</title>
        <authorList>
            <person name="Wilpiszeski R.L."/>
            <person name="Zhang Z."/>
            <person name="House C.H."/>
        </authorList>
    </citation>
    <scope>NUCLEOTIDE SEQUENCE [LARGE SCALE GENOMIC DNA]</scope>
    <source>
        <strain evidence="2 3">25_S25</strain>
    </source>
</reference>
<accession>A0A430RXY5</accession>
<protein>
    <submittedName>
        <fullName evidence="2">Glycosyl transferase family 1</fullName>
    </submittedName>
</protein>
<feature type="domain" description="Glycosyl transferase family 1" evidence="1">
    <location>
        <begin position="195"/>
        <end position="337"/>
    </location>
</feature>
<dbReference type="PANTHER" id="PTHR45947:SF3">
    <property type="entry name" value="SULFOQUINOVOSYL TRANSFERASE SQD2"/>
    <property type="match status" value="1"/>
</dbReference>
<evidence type="ECO:0000313" key="2">
    <source>
        <dbReference type="EMBL" id="RTH25896.1"/>
    </source>
</evidence>
<proteinExistence type="predicted"/>
<comment type="caution">
    <text evidence="2">The sequence shown here is derived from an EMBL/GenBank/DDBJ whole genome shotgun (WGS) entry which is preliminary data.</text>
</comment>
<gene>
    <name evidence="2" type="ORF">CSW38_07120</name>
</gene>
<dbReference type="GO" id="GO:0016757">
    <property type="term" value="F:glycosyltransferase activity"/>
    <property type="evidence" value="ECO:0007669"/>
    <property type="project" value="InterPro"/>
</dbReference>
<evidence type="ECO:0000259" key="1">
    <source>
        <dbReference type="Pfam" id="PF00534"/>
    </source>
</evidence>